<evidence type="ECO:0008006" key="3">
    <source>
        <dbReference type="Google" id="ProtNLM"/>
    </source>
</evidence>
<keyword evidence="2" id="KW-1185">Reference proteome</keyword>
<dbReference type="EMBL" id="JAAMPI010002749">
    <property type="protein sequence ID" value="KAF4609615.1"/>
    <property type="molecule type" value="Genomic_DNA"/>
</dbReference>
<evidence type="ECO:0000313" key="1">
    <source>
        <dbReference type="EMBL" id="KAF4609615.1"/>
    </source>
</evidence>
<reference evidence="1 2" key="1">
    <citation type="submission" date="2020-03" db="EMBL/GenBank/DDBJ databases">
        <title>Draft Genome Sequence of Cudoniella acicularis.</title>
        <authorList>
            <person name="Buettner E."/>
            <person name="Kellner H."/>
        </authorList>
    </citation>
    <scope>NUCLEOTIDE SEQUENCE [LARGE SCALE GENOMIC DNA]</scope>
    <source>
        <strain evidence="1 2">DSM 108380</strain>
    </source>
</reference>
<gene>
    <name evidence="1" type="ORF">G7Y89_g15839</name>
</gene>
<proteinExistence type="predicted"/>
<organism evidence="1 2">
    <name type="scientific">Cudoniella acicularis</name>
    <dbReference type="NCBI Taxonomy" id="354080"/>
    <lineage>
        <taxon>Eukaryota</taxon>
        <taxon>Fungi</taxon>
        <taxon>Dikarya</taxon>
        <taxon>Ascomycota</taxon>
        <taxon>Pezizomycotina</taxon>
        <taxon>Leotiomycetes</taxon>
        <taxon>Helotiales</taxon>
        <taxon>Tricladiaceae</taxon>
        <taxon>Cudoniella</taxon>
    </lineage>
</organism>
<dbReference type="Gene3D" id="1.25.40.20">
    <property type="entry name" value="Ankyrin repeat-containing domain"/>
    <property type="match status" value="1"/>
</dbReference>
<dbReference type="OrthoDB" id="4772757at2759"/>
<protein>
    <recommendedName>
        <fullName evidence="3">F-box domain-containing protein</fullName>
    </recommendedName>
</protein>
<comment type="caution">
    <text evidence="1">The sequence shown here is derived from an EMBL/GenBank/DDBJ whole genome shotgun (WGS) entry which is preliminary data.</text>
</comment>
<name>A0A8H4VIZ9_9HELO</name>
<accession>A0A8H4VIZ9</accession>
<evidence type="ECO:0000313" key="2">
    <source>
        <dbReference type="Proteomes" id="UP000566819"/>
    </source>
</evidence>
<dbReference type="Proteomes" id="UP000566819">
    <property type="component" value="Unassembled WGS sequence"/>
</dbReference>
<dbReference type="AlphaFoldDB" id="A0A8H4VIZ9"/>
<dbReference type="InterPro" id="IPR036770">
    <property type="entry name" value="Ankyrin_rpt-contain_sf"/>
</dbReference>
<dbReference type="SUPFAM" id="SSF48403">
    <property type="entry name" value="Ankyrin repeat"/>
    <property type="match status" value="1"/>
</dbReference>
<sequence>MKLVDLPTELFLQILTSSVAIRTLKRALRLKLVSKLFARYIEEAIFLSGIVDDSPSFGWSPEFYQFFTYYHATSPRHLSSTGQVAAIYTTIRLIASQLSTENGHRNEERYTFYLSDLCLLHSKKIKGNVTKFPTPELAFQQDLFAYAAYANDLPTVTQLLKGRLDPTSCSTLFGAPLTIAGYQGHSSLLLLFLSPSVPGTPSDKKAWAAYGAVKGGHLSTLNMILSYDDESGNVSISADSGGKMRQFIYQGLQSGNLSIFKRCAELSPCTVDFSSRQFASSRTMVNAATKGHVEVFSYLLGKMGGELVERERALDGNGEGEGVAQWGLLAVA</sequence>